<dbReference type="PANTHER" id="PTHR45964:SF5">
    <property type="entry name" value="WSCD FAMILY MEMBER CG9164"/>
    <property type="match status" value="1"/>
</dbReference>
<dbReference type="SMART" id="SM00321">
    <property type="entry name" value="WSC"/>
    <property type="match status" value="4"/>
</dbReference>
<evidence type="ECO:0000313" key="5">
    <source>
        <dbReference type="Proteomes" id="UP000054097"/>
    </source>
</evidence>
<dbReference type="PROSITE" id="PS51212">
    <property type="entry name" value="WSC"/>
    <property type="match status" value="4"/>
</dbReference>
<dbReference type="STRING" id="933852.A0A0C3AYG7"/>
<evidence type="ECO:0000259" key="3">
    <source>
        <dbReference type="PROSITE" id="PS51212"/>
    </source>
</evidence>
<name>A0A0C3AYG7_SERVB</name>
<accession>A0A0C3AYG7</accession>
<feature type="domain" description="WSC" evidence="3">
    <location>
        <begin position="308"/>
        <end position="401"/>
    </location>
</feature>
<dbReference type="EMBL" id="KN824288">
    <property type="protein sequence ID" value="KIM29565.1"/>
    <property type="molecule type" value="Genomic_DNA"/>
</dbReference>
<dbReference type="OrthoDB" id="5985073at2759"/>
<organism evidence="4 5">
    <name type="scientific">Serendipita vermifera MAFF 305830</name>
    <dbReference type="NCBI Taxonomy" id="933852"/>
    <lineage>
        <taxon>Eukaryota</taxon>
        <taxon>Fungi</taxon>
        <taxon>Dikarya</taxon>
        <taxon>Basidiomycota</taxon>
        <taxon>Agaricomycotina</taxon>
        <taxon>Agaricomycetes</taxon>
        <taxon>Sebacinales</taxon>
        <taxon>Serendipitaceae</taxon>
        <taxon>Serendipita</taxon>
    </lineage>
</organism>
<feature type="domain" description="WSC" evidence="3">
    <location>
        <begin position="160"/>
        <end position="256"/>
    </location>
</feature>
<keyword evidence="5" id="KW-1185">Reference proteome</keyword>
<gene>
    <name evidence="4" type="ORF">M408DRAFT_22898</name>
</gene>
<feature type="domain" description="WSC" evidence="3">
    <location>
        <begin position="440"/>
        <end position="534"/>
    </location>
</feature>
<keyword evidence="1" id="KW-0677">Repeat</keyword>
<feature type="domain" description="WSC" evidence="3">
    <location>
        <begin position="54"/>
        <end position="145"/>
    </location>
</feature>
<dbReference type="Pfam" id="PF01822">
    <property type="entry name" value="WSC"/>
    <property type="match status" value="4"/>
</dbReference>
<feature type="region of interest" description="Disordered" evidence="2">
    <location>
        <begin position="552"/>
        <end position="612"/>
    </location>
</feature>
<evidence type="ECO:0000256" key="2">
    <source>
        <dbReference type="SAM" id="MobiDB-lite"/>
    </source>
</evidence>
<evidence type="ECO:0000256" key="1">
    <source>
        <dbReference type="ARBA" id="ARBA00022737"/>
    </source>
</evidence>
<dbReference type="InterPro" id="IPR051589">
    <property type="entry name" value="Sialate-O-sulfotransferase"/>
</dbReference>
<evidence type="ECO:0000313" key="4">
    <source>
        <dbReference type="EMBL" id="KIM29565.1"/>
    </source>
</evidence>
<reference evidence="4 5" key="1">
    <citation type="submission" date="2014-04" db="EMBL/GenBank/DDBJ databases">
        <authorList>
            <consortium name="DOE Joint Genome Institute"/>
            <person name="Kuo A."/>
            <person name="Zuccaro A."/>
            <person name="Kohler A."/>
            <person name="Nagy L.G."/>
            <person name="Floudas D."/>
            <person name="Copeland A."/>
            <person name="Barry K.W."/>
            <person name="Cichocki N."/>
            <person name="Veneault-Fourrey C."/>
            <person name="LaButti K."/>
            <person name="Lindquist E.A."/>
            <person name="Lipzen A."/>
            <person name="Lundell T."/>
            <person name="Morin E."/>
            <person name="Murat C."/>
            <person name="Sun H."/>
            <person name="Tunlid A."/>
            <person name="Henrissat B."/>
            <person name="Grigoriev I.V."/>
            <person name="Hibbett D.S."/>
            <person name="Martin F."/>
            <person name="Nordberg H.P."/>
            <person name="Cantor M.N."/>
            <person name="Hua S.X."/>
        </authorList>
    </citation>
    <scope>NUCLEOTIDE SEQUENCE [LARGE SCALE GENOMIC DNA]</scope>
    <source>
        <strain evidence="4 5">MAFF 305830</strain>
    </source>
</reference>
<dbReference type="PANTHER" id="PTHR45964">
    <property type="entry name" value="WSCD FAMILY MEMBER CG9164"/>
    <property type="match status" value="1"/>
</dbReference>
<proteinExistence type="predicted"/>
<dbReference type="AlphaFoldDB" id="A0A0C3AYG7"/>
<dbReference type="HOGENOM" id="CLU_447305_0_0_1"/>
<feature type="non-terminal residue" evidence="4">
    <location>
        <position position="612"/>
    </location>
</feature>
<dbReference type="Proteomes" id="UP000054097">
    <property type="component" value="Unassembled WGS sequence"/>
</dbReference>
<dbReference type="InterPro" id="IPR002889">
    <property type="entry name" value="WSC_carb-bd"/>
</dbReference>
<reference evidence="5" key="2">
    <citation type="submission" date="2015-01" db="EMBL/GenBank/DDBJ databases">
        <title>Evolutionary Origins and Diversification of the Mycorrhizal Mutualists.</title>
        <authorList>
            <consortium name="DOE Joint Genome Institute"/>
            <consortium name="Mycorrhizal Genomics Consortium"/>
            <person name="Kohler A."/>
            <person name="Kuo A."/>
            <person name="Nagy L.G."/>
            <person name="Floudas D."/>
            <person name="Copeland A."/>
            <person name="Barry K.W."/>
            <person name="Cichocki N."/>
            <person name="Veneault-Fourrey C."/>
            <person name="LaButti K."/>
            <person name="Lindquist E.A."/>
            <person name="Lipzen A."/>
            <person name="Lundell T."/>
            <person name="Morin E."/>
            <person name="Murat C."/>
            <person name="Riley R."/>
            <person name="Ohm R."/>
            <person name="Sun H."/>
            <person name="Tunlid A."/>
            <person name="Henrissat B."/>
            <person name="Grigoriev I.V."/>
            <person name="Hibbett D.S."/>
            <person name="Martin F."/>
        </authorList>
    </citation>
    <scope>NUCLEOTIDE SEQUENCE [LARGE SCALE GENOMIC DNA]</scope>
    <source>
        <strain evidence="5">MAFF 305830</strain>
    </source>
</reference>
<protein>
    <recommendedName>
        <fullName evidence="3">WSC domain-containing protein</fullName>
    </recommendedName>
</protein>
<sequence length="612" mass="61681">MFPTVWAGAALVPVFSAILSTNALIFELPSHAKRTSHNRLAHKVKRAAPVLPIGWAYQGCYTDGVARSLTGPTFNADNMTNDKCVAYCAANKYIYAATEYSRECYCGNSLENGATVATSGCDMMCNGDTTQSCGGGFRISVYKSSATAPPAPSALASYNGWGYQGCLVDSTANRALGVGMGYTGSLTPQKCLDACHGQGYLYAGMEYSVECYCANTLPANAALGNLLDCNMPCAGNSGNDQYFCGSGNRLSFYKYGAAAISQSSSASSTVASSTSSQATDTITTQVVTTTQTTTSAAASVSNAPAANGWTTMGCYTDKVTSRTLAFGQPASAAMTIEKCQATCLAGGFKYAGVEYSVECFCANTLTVGAGPANDGRCKMPCSGDASETCGGADGVNVFFYGVAAGTSSAAGSSASSVATSSPSAAQPATPTNGVVATYNGWTYMNCYVDAVAARTLPVAMGVLGGPAAMTVELCLDACKKNNYPVAGLEYSSECYCGNALPPQIATDGRCKMYCNGAATTICGGPDGLTVYQYGVAAASSLSTTATSSSTVGASSISSSSSNTSTAAASSSSSTTTPASSSSSTSAPASSSSSNTSASVSSSSSTSASESSS</sequence>